<dbReference type="AlphaFoldDB" id="A0A239MC85"/>
<protein>
    <recommendedName>
        <fullName evidence="3">DUF2948 domain-containing protein</fullName>
    </recommendedName>
</protein>
<dbReference type="RefSeq" id="WP_089235494.1">
    <property type="nucleotide sequence ID" value="NZ_FZOY01000015.1"/>
</dbReference>
<gene>
    <name evidence="1" type="ORF">SAMN05421757_11542</name>
</gene>
<sequence>MSDATFQDGAERAVTLTAADAEDLQVLSAMVQDAVLPITEMTWESGRRRFAMLINRFRWEDRDAAERRGRAYERVQSLLLVDDVLKVATQGIDRDDKDTVLSILALTFEPGEDGTGRVVLVLAGDGAVALDVECLNVTLRDVTRPYVAPSGQAPSHGD</sequence>
<dbReference type="OrthoDB" id="9806367at2"/>
<proteinExistence type="predicted"/>
<evidence type="ECO:0008006" key="3">
    <source>
        <dbReference type="Google" id="ProtNLM"/>
    </source>
</evidence>
<dbReference type="Pfam" id="PF11164">
    <property type="entry name" value="DUF2948"/>
    <property type="match status" value="1"/>
</dbReference>
<name>A0A239MC85_9RHOB</name>
<accession>A0A239MC85</accession>
<dbReference type="EMBL" id="FZOY01000015">
    <property type="protein sequence ID" value="SNT39782.1"/>
    <property type="molecule type" value="Genomic_DNA"/>
</dbReference>
<keyword evidence="2" id="KW-1185">Reference proteome</keyword>
<organism evidence="1 2">
    <name type="scientific">Tropicimonas sediminicola</name>
    <dbReference type="NCBI Taxonomy" id="1031541"/>
    <lineage>
        <taxon>Bacteria</taxon>
        <taxon>Pseudomonadati</taxon>
        <taxon>Pseudomonadota</taxon>
        <taxon>Alphaproteobacteria</taxon>
        <taxon>Rhodobacterales</taxon>
        <taxon>Roseobacteraceae</taxon>
        <taxon>Tropicimonas</taxon>
    </lineage>
</organism>
<evidence type="ECO:0000313" key="2">
    <source>
        <dbReference type="Proteomes" id="UP000198426"/>
    </source>
</evidence>
<dbReference type="Proteomes" id="UP000198426">
    <property type="component" value="Unassembled WGS sequence"/>
</dbReference>
<reference evidence="1 2" key="1">
    <citation type="submission" date="2017-06" db="EMBL/GenBank/DDBJ databases">
        <authorList>
            <person name="Kim H.J."/>
            <person name="Triplett B.A."/>
        </authorList>
    </citation>
    <scope>NUCLEOTIDE SEQUENCE [LARGE SCALE GENOMIC DNA]</scope>
    <source>
        <strain evidence="1 2">DSM 29339</strain>
    </source>
</reference>
<dbReference type="InterPro" id="IPR021335">
    <property type="entry name" value="DUF2948"/>
</dbReference>
<evidence type="ECO:0000313" key="1">
    <source>
        <dbReference type="EMBL" id="SNT39782.1"/>
    </source>
</evidence>